<organism evidence="2 3">
    <name type="scientific">Paracidobacterium acidisoli</name>
    <dbReference type="NCBI Taxonomy" id="2303751"/>
    <lineage>
        <taxon>Bacteria</taxon>
        <taxon>Pseudomonadati</taxon>
        <taxon>Acidobacteriota</taxon>
        <taxon>Terriglobia</taxon>
        <taxon>Terriglobales</taxon>
        <taxon>Acidobacteriaceae</taxon>
        <taxon>Paracidobacterium</taxon>
    </lineage>
</organism>
<accession>A0A372IL93</accession>
<protein>
    <submittedName>
        <fullName evidence="2">Uncharacterized protein</fullName>
    </submittedName>
</protein>
<name>A0A372IL93_9BACT</name>
<proteinExistence type="predicted"/>
<feature type="compositionally biased region" description="Basic and acidic residues" evidence="1">
    <location>
        <begin position="10"/>
        <end position="21"/>
    </location>
</feature>
<dbReference type="AlphaFoldDB" id="A0A372IL93"/>
<evidence type="ECO:0000256" key="1">
    <source>
        <dbReference type="SAM" id="MobiDB-lite"/>
    </source>
</evidence>
<comment type="caution">
    <text evidence="2">The sequence shown here is derived from an EMBL/GenBank/DDBJ whole genome shotgun (WGS) entry which is preliminary data.</text>
</comment>
<evidence type="ECO:0000313" key="2">
    <source>
        <dbReference type="EMBL" id="RFU15635.1"/>
    </source>
</evidence>
<evidence type="ECO:0000313" key="3">
    <source>
        <dbReference type="Proteomes" id="UP000264702"/>
    </source>
</evidence>
<dbReference type="EMBL" id="QVQT01000005">
    <property type="protein sequence ID" value="RFU15635.1"/>
    <property type="molecule type" value="Genomic_DNA"/>
</dbReference>
<feature type="region of interest" description="Disordered" evidence="1">
    <location>
        <begin position="1"/>
        <end position="21"/>
    </location>
</feature>
<gene>
    <name evidence="2" type="ORF">D0Y96_14335</name>
</gene>
<dbReference type="Proteomes" id="UP000264702">
    <property type="component" value="Unassembled WGS sequence"/>
</dbReference>
<keyword evidence="3" id="KW-1185">Reference proteome</keyword>
<reference evidence="2 3" key="1">
    <citation type="submission" date="2018-08" db="EMBL/GenBank/DDBJ databases">
        <title>Acidipila sp. 4G-K13, an acidobacterium isolated from forest soil.</title>
        <authorList>
            <person name="Gao Z.-H."/>
            <person name="Qiu L.-H."/>
        </authorList>
    </citation>
    <scope>NUCLEOTIDE SEQUENCE [LARGE SCALE GENOMIC DNA]</scope>
    <source>
        <strain evidence="2 3">4G-K13</strain>
    </source>
</reference>
<sequence length="63" mass="7055">MQIVAARSPGIEKGKGVPDRRQTLPQRLKPYLMRGNAFHGFEEYAGAEARRYFAAYGTTEVVP</sequence>